<keyword evidence="1" id="KW-0812">Transmembrane</keyword>
<accession>A0ABQ3XNP5</accession>
<dbReference type="RefSeq" id="WP_203806854.1">
    <property type="nucleotide sequence ID" value="NZ_BOMG01000104.1"/>
</dbReference>
<evidence type="ECO:0000256" key="1">
    <source>
        <dbReference type="SAM" id="Phobius"/>
    </source>
</evidence>
<dbReference type="Proteomes" id="UP000612282">
    <property type="component" value="Unassembled WGS sequence"/>
</dbReference>
<protein>
    <submittedName>
        <fullName evidence="2">Uncharacterized protein</fullName>
    </submittedName>
</protein>
<keyword evidence="1" id="KW-0472">Membrane</keyword>
<proteinExistence type="predicted"/>
<keyword evidence="3" id="KW-1185">Reference proteome</keyword>
<name>A0ABQ3XNP5_9ACTN</name>
<evidence type="ECO:0000313" key="3">
    <source>
        <dbReference type="Proteomes" id="UP000612282"/>
    </source>
</evidence>
<feature type="transmembrane region" description="Helical" evidence="1">
    <location>
        <begin position="12"/>
        <end position="35"/>
    </location>
</feature>
<organism evidence="2 3">
    <name type="scientific">Actinoplanes couchii</name>
    <dbReference type="NCBI Taxonomy" id="403638"/>
    <lineage>
        <taxon>Bacteria</taxon>
        <taxon>Bacillati</taxon>
        <taxon>Actinomycetota</taxon>
        <taxon>Actinomycetes</taxon>
        <taxon>Micromonosporales</taxon>
        <taxon>Micromonosporaceae</taxon>
        <taxon>Actinoplanes</taxon>
    </lineage>
</organism>
<sequence length="141" mass="14950">MPPSAKSVAGGALLAVVLVPVLGFLAVAGVVLWMYGVALPGHQREITEWETENSRRMAATAQQTLTTAAADGRLTDEEISEAAAGTAWDLQRTDPVWVLRTDFGSSGPNCFSFDITTPLGPATRVTTTEFSTCPLVKPRTS</sequence>
<evidence type="ECO:0000313" key="2">
    <source>
        <dbReference type="EMBL" id="GID60130.1"/>
    </source>
</evidence>
<comment type="caution">
    <text evidence="2">The sequence shown here is derived from an EMBL/GenBank/DDBJ whole genome shotgun (WGS) entry which is preliminary data.</text>
</comment>
<keyword evidence="1" id="KW-1133">Transmembrane helix</keyword>
<dbReference type="EMBL" id="BOMG01000104">
    <property type="protein sequence ID" value="GID60130.1"/>
    <property type="molecule type" value="Genomic_DNA"/>
</dbReference>
<gene>
    <name evidence="2" type="ORF">Aco03nite_085340</name>
</gene>
<reference evidence="2 3" key="1">
    <citation type="submission" date="2021-01" db="EMBL/GenBank/DDBJ databases">
        <title>Whole genome shotgun sequence of Actinoplanes couchii NBRC 106145.</title>
        <authorList>
            <person name="Komaki H."/>
            <person name="Tamura T."/>
        </authorList>
    </citation>
    <scope>NUCLEOTIDE SEQUENCE [LARGE SCALE GENOMIC DNA]</scope>
    <source>
        <strain evidence="2 3">NBRC 106145</strain>
    </source>
</reference>